<dbReference type="PROSITE" id="PS01064">
    <property type="entry name" value="PYRIDOX_OXIDASE"/>
    <property type="match status" value="1"/>
</dbReference>
<comment type="pathway">
    <text evidence="5">Cofactor metabolism; pyridoxal 5'-phosphate salvage; pyridoxal 5'-phosphate from pyridoxamine 5'-phosphate: step 1/1.</text>
</comment>
<dbReference type="RefSeq" id="WP_345315755.1">
    <property type="nucleotide sequence ID" value="NZ_BAABLF010000005.1"/>
</dbReference>
<comment type="subunit">
    <text evidence="5">Homodimer.</text>
</comment>
<feature type="binding site" evidence="5">
    <location>
        <position position="82"/>
    </location>
    <ligand>
        <name>FMN</name>
        <dbReference type="ChEBI" id="CHEBI:58210"/>
    </ligand>
</feature>
<dbReference type="PIRSF" id="PIRSF000190">
    <property type="entry name" value="Pyd_amn-ph_oxd"/>
    <property type="match status" value="1"/>
</dbReference>
<feature type="binding site" evidence="5">
    <location>
        <position position="66"/>
    </location>
    <ligand>
        <name>substrate</name>
    </ligand>
</feature>
<reference evidence="9" key="1">
    <citation type="journal article" date="2019" name="Int. J. Syst. Evol. Microbiol.">
        <title>The Global Catalogue of Microorganisms (GCM) 10K type strain sequencing project: providing services to taxonomists for standard genome sequencing and annotation.</title>
        <authorList>
            <consortium name="The Broad Institute Genomics Platform"/>
            <consortium name="The Broad Institute Genome Sequencing Center for Infectious Disease"/>
            <person name="Wu L."/>
            <person name="Ma J."/>
        </authorList>
    </citation>
    <scope>NUCLEOTIDE SEQUENCE [LARGE SCALE GENOMIC DNA]</scope>
    <source>
        <strain evidence="9">JCM 18720</strain>
    </source>
</reference>
<dbReference type="NCBIfam" id="TIGR00558">
    <property type="entry name" value="pdxH"/>
    <property type="match status" value="1"/>
</dbReference>
<dbReference type="HAMAP" id="MF_01629">
    <property type="entry name" value="PdxH"/>
    <property type="match status" value="1"/>
</dbReference>
<feature type="binding site" evidence="5">
    <location>
        <begin position="191"/>
        <end position="193"/>
    </location>
    <ligand>
        <name>substrate</name>
    </ligand>
</feature>
<feature type="binding site" evidence="5">
    <location>
        <position position="131"/>
    </location>
    <ligand>
        <name>substrate</name>
    </ligand>
</feature>
<evidence type="ECO:0000256" key="5">
    <source>
        <dbReference type="HAMAP-Rule" id="MF_01629"/>
    </source>
</evidence>
<comment type="catalytic activity">
    <reaction evidence="5">
        <text>pyridoxine 5'-phosphate + O2 = pyridoxal 5'-phosphate + H2O2</text>
        <dbReference type="Rhea" id="RHEA:15149"/>
        <dbReference type="ChEBI" id="CHEBI:15379"/>
        <dbReference type="ChEBI" id="CHEBI:16240"/>
        <dbReference type="ChEBI" id="CHEBI:58589"/>
        <dbReference type="ChEBI" id="CHEBI:597326"/>
        <dbReference type="EC" id="1.4.3.5"/>
    </reaction>
</comment>
<dbReference type="Proteomes" id="UP001501600">
    <property type="component" value="Unassembled WGS sequence"/>
</dbReference>
<evidence type="ECO:0000256" key="1">
    <source>
        <dbReference type="ARBA" id="ARBA00007301"/>
    </source>
</evidence>
<comment type="caution">
    <text evidence="8">The sequence shown here is derived from an EMBL/GenBank/DDBJ whole genome shotgun (WGS) entry which is preliminary data.</text>
</comment>
<comment type="pathway">
    <text evidence="5">Cofactor metabolism; pyridoxal 5'-phosphate salvage; pyridoxal 5'-phosphate from pyridoxine 5'-phosphate: step 1/1.</text>
</comment>
<dbReference type="SUPFAM" id="SSF50475">
    <property type="entry name" value="FMN-binding split barrel"/>
    <property type="match status" value="1"/>
</dbReference>
<comment type="catalytic activity">
    <reaction evidence="5">
        <text>pyridoxamine 5'-phosphate + O2 + H2O = pyridoxal 5'-phosphate + H2O2 + NH4(+)</text>
        <dbReference type="Rhea" id="RHEA:15817"/>
        <dbReference type="ChEBI" id="CHEBI:15377"/>
        <dbReference type="ChEBI" id="CHEBI:15379"/>
        <dbReference type="ChEBI" id="CHEBI:16240"/>
        <dbReference type="ChEBI" id="CHEBI:28938"/>
        <dbReference type="ChEBI" id="CHEBI:58451"/>
        <dbReference type="ChEBI" id="CHEBI:597326"/>
        <dbReference type="EC" id="1.4.3.5"/>
    </reaction>
</comment>
<keyword evidence="5" id="KW-0664">Pyridoxine biosynthesis</keyword>
<keyword evidence="2 5" id="KW-0285">Flavoprotein</keyword>
<evidence type="ECO:0000259" key="6">
    <source>
        <dbReference type="Pfam" id="PF01243"/>
    </source>
</evidence>
<keyword evidence="3 5" id="KW-0288">FMN</keyword>
<feature type="binding site" evidence="5">
    <location>
        <begin position="61"/>
        <end position="66"/>
    </location>
    <ligand>
        <name>FMN</name>
        <dbReference type="ChEBI" id="CHEBI:58210"/>
    </ligand>
</feature>
<feature type="binding site" evidence="5">
    <location>
        <begin position="76"/>
        <end position="77"/>
    </location>
    <ligand>
        <name>FMN</name>
        <dbReference type="ChEBI" id="CHEBI:58210"/>
    </ligand>
</feature>
<dbReference type="InterPro" id="IPR011576">
    <property type="entry name" value="Pyridox_Oxase_N"/>
</dbReference>
<feature type="binding site" evidence="5">
    <location>
        <position position="123"/>
    </location>
    <ligand>
        <name>substrate</name>
    </ligand>
</feature>
<feature type="binding site" evidence="5">
    <location>
        <begin position="140"/>
        <end position="141"/>
    </location>
    <ligand>
        <name>FMN</name>
        <dbReference type="ChEBI" id="CHEBI:58210"/>
    </ligand>
</feature>
<feature type="domain" description="Pyridoxamine 5'-phosphate oxidase N-terminal" evidence="6">
    <location>
        <begin position="34"/>
        <end position="157"/>
    </location>
</feature>
<comment type="function">
    <text evidence="5">Catalyzes the oxidation of either pyridoxine 5'-phosphate (PNP) or pyridoxamine 5'-phosphate (PMP) into pyridoxal 5'-phosphate (PLP).</text>
</comment>
<evidence type="ECO:0000313" key="9">
    <source>
        <dbReference type="Proteomes" id="UP001501600"/>
    </source>
</evidence>
<feature type="binding site" evidence="5">
    <location>
        <position position="83"/>
    </location>
    <ligand>
        <name>FMN</name>
        <dbReference type="ChEBI" id="CHEBI:58210"/>
    </ligand>
</feature>
<dbReference type="InterPro" id="IPR019576">
    <property type="entry name" value="Pyridoxamine_oxidase_dimer_C"/>
</dbReference>
<feature type="binding site" evidence="5">
    <location>
        <position position="195"/>
    </location>
    <ligand>
        <name>FMN</name>
        <dbReference type="ChEBI" id="CHEBI:58210"/>
    </ligand>
</feature>
<dbReference type="Gene3D" id="2.30.110.10">
    <property type="entry name" value="Electron Transport, Fmn-binding Protein, Chain A"/>
    <property type="match status" value="1"/>
</dbReference>
<evidence type="ECO:0000256" key="2">
    <source>
        <dbReference type="ARBA" id="ARBA00022630"/>
    </source>
</evidence>
<evidence type="ECO:0000256" key="4">
    <source>
        <dbReference type="ARBA" id="ARBA00023002"/>
    </source>
</evidence>
<comment type="similarity">
    <text evidence="1 5">Belongs to the pyridoxamine 5'-phosphate oxidase family.</text>
</comment>
<accession>A0ABP9RY06</accession>
<keyword evidence="4 5" id="KW-0560">Oxidoreductase</keyword>
<feature type="domain" description="Pyridoxine 5'-phosphate oxidase dimerisation C-terminal" evidence="7">
    <location>
        <begin position="172"/>
        <end position="212"/>
    </location>
</feature>
<dbReference type="NCBIfam" id="NF004231">
    <property type="entry name" value="PRK05679.1"/>
    <property type="match status" value="1"/>
</dbReference>
<proteinExistence type="inferred from homology"/>
<dbReference type="InterPro" id="IPR000659">
    <property type="entry name" value="Pyridox_Oxase"/>
</dbReference>
<name>A0ABP9RY06_9GAMM</name>
<evidence type="ECO:0000313" key="8">
    <source>
        <dbReference type="EMBL" id="GAA5188313.1"/>
    </source>
</evidence>
<evidence type="ECO:0000256" key="3">
    <source>
        <dbReference type="ARBA" id="ARBA00022643"/>
    </source>
</evidence>
<organism evidence="8 9">
    <name type="scientific">Ferrimonas gelatinilytica</name>
    <dbReference type="NCBI Taxonomy" id="1255257"/>
    <lineage>
        <taxon>Bacteria</taxon>
        <taxon>Pseudomonadati</taxon>
        <taxon>Pseudomonadota</taxon>
        <taxon>Gammaproteobacteria</taxon>
        <taxon>Alteromonadales</taxon>
        <taxon>Ferrimonadaceae</taxon>
        <taxon>Ferrimonas</taxon>
    </lineage>
</organism>
<dbReference type="EC" id="1.4.3.5" evidence="5"/>
<dbReference type="EMBL" id="BAABLF010000005">
    <property type="protein sequence ID" value="GAA5188313.1"/>
    <property type="molecule type" value="Genomic_DNA"/>
</dbReference>
<gene>
    <name evidence="5 8" type="primary">pdxH</name>
    <name evidence="8" type="ORF">GCM10025772_08040</name>
</gene>
<dbReference type="Pfam" id="PF01243">
    <property type="entry name" value="PNPOx_N"/>
    <property type="match status" value="1"/>
</dbReference>
<dbReference type="PANTHER" id="PTHR10851">
    <property type="entry name" value="PYRIDOXINE-5-PHOSPHATE OXIDASE"/>
    <property type="match status" value="1"/>
</dbReference>
<dbReference type="Pfam" id="PF10590">
    <property type="entry name" value="PNP_phzG_C"/>
    <property type="match status" value="1"/>
</dbReference>
<dbReference type="InterPro" id="IPR012349">
    <property type="entry name" value="Split_barrel_FMN-bd"/>
</dbReference>
<sequence>MRDLTDIRREYLRGGLHSKDLPESPMELFERWIEQAKEAGLKDPTAFSLATVDSDGQPFQRIVLLKQVDERGFVFYTNLGSRKAEQIAHNQKVSMLFPWQDLERQVAITGRATRLSTSEVLKYFASRPRDSQLGAWASPQSHKLSARSVLESSFMKMKEKFANGEVPLPDFWGGYRIEPNSLEFWQGGARRLHDRFLYQRTGKGWRHDRLAP</sequence>
<feature type="binding site" evidence="5">
    <location>
        <position position="127"/>
    </location>
    <ligand>
        <name>substrate</name>
    </ligand>
</feature>
<dbReference type="PANTHER" id="PTHR10851:SF0">
    <property type="entry name" value="PYRIDOXINE-5'-PHOSPHATE OXIDASE"/>
    <property type="match status" value="1"/>
</dbReference>
<dbReference type="InterPro" id="IPR019740">
    <property type="entry name" value="Pyridox_Oxase_CS"/>
</dbReference>
<comment type="cofactor">
    <cofactor evidence="5">
        <name>FMN</name>
        <dbReference type="ChEBI" id="CHEBI:58210"/>
    </cofactor>
    <text evidence="5">Binds 1 FMN per subunit.</text>
</comment>
<feature type="binding site" evidence="5">
    <location>
        <position position="185"/>
    </location>
    <ligand>
        <name>FMN</name>
        <dbReference type="ChEBI" id="CHEBI:58210"/>
    </ligand>
</feature>
<feature type="binding site" evidence="5">
    <location>
        <position position="105"/>
    </location>
    <ligand>
        <name>FMN</name>
        <dbReference type="ChEBI" id="CHEBI:58210"/>
    </ligand>
</feature>
<keyword evidence="9" id="KW-1185">Reference proteome</keyword>
<evidence type="ECO:0000259" key="7">
    <source>
        <dbReference type="Pfam" id="PF10590"/>
    </source>
</evidence>
<protein>
    <recommendedName>
        <fullName evidence="5">Pyridoxine/pyridoxamine 5'-phosphate oxidase</fullName>
        <ecNumber evidence="5">1.4.3.5</ecNumber>
    </recommendedName>
    <alternativeName>
        <fullName evidence="5">PNP/PMP oxidase</fullName>
        <shortName evidence="5">PNPOx</shortName>
    </alternativeName>
    <alternativeName>
        <fullName evidence="5">Pyridoxal 5'-phosphate synthase</fullName>
    </alternativeName>
</protein>